<accession>A0A0A8ZYU6</accession>
<protein>
    <submittedName>
        <fullName evidence="2">Uncharacterized protein</fullName>
    </submittedName>
</protein>
<proteinExistence type="predicted"/>
<dbReference type="AlphaFoldDB" id="A0A0A8ZYU6"/>
<evidence type="ECO:0000256" key="1">
    <source>
        <dbReference type="SAM" id="MobiDB-lite"/>
    </source>
</evidence>
<name>A0A0A8ZYU6_ARUDO</name>
<organism evidence="2">
    <name type="scientific">Arundo donax</name>
    <name type="common">Giant reed</name>
    <name type="synonym">Donax arundinaceus</name>
    <dbReference type="NCBI Taxonomy" id="35708"/>
    <lineage>
        <taxon>Eukaryota</taxon>
        <taxon>Viridiplantae</taxon>
        <taxon>Streptophyta</taxon>
        <taxon>Embryophyta</taxon>
        <taxon>Tracheophyta</taxon>
        <taxon>Spermatophyta</taxon>
        <taxon>Magnoliopsida</taxon>
        <taxon>Liliopsida</taxon>
        <taxon>Poales</taxon>
        <taxon>Poaceae</taxon>
        <taxon>PACMAD clade</taxon>
        <taxon>Arundinoideae</taxon>
        <taxon>Arundineae</taxon>
        <taxon>Arundo</taxon>
    </lineage>
</organism>
<reference evidence="2" key="2">
    <citation type="journal article" date="2015" name="Data Brief">
        <title>Shoot transcriptome of the giant reed, Arundo donax.</title>
        <authorList>
            <person name="Barrero R.A."/>
            <person name="Guerrero F.D."/>
            <person name="Moolhuijzen P."/>
            <person name="Goolsby J.A."/>
            <person name="Tidwell J."/>
            <person name="Bellgard S.E."/>
            <person name="Bellgard M.I."/>
        </authorList>
    </citation>
    <scope>NUCLEOTIDE SEQUENCE</scope>
    <source>
        <tissue evidence="2">Shoot tissue taken approximately 20 cm above the soil surface</tissue>
    </source>
</reference>
<reference evidence="2" key="1">
    <citation type="submission" date="2014-09" db="EMBL/GenBank/DDBJ databases">
        <authorList>
            <person name="Magalhaes I.L.F."/>
            <person name="Oliveira U."/>
            <person name="Santos F.R."/>
            <person name="Vidigal T.H.D.A."/>
            <person name="Brescovit A.D."/>
            <person name="Santos A.J."/>
        </authorList>
    </citation>
    <scope>NUCLEOTIDE SEQUENCE</scope>
    <source>
        <tissue evidence="2">Shoot tissue taken approximately 20 cm above the soil surface</tissue>
    </source>
</reference>
<feature type="region of interest" description="Disordered" evidence="1">
    <location>
        <begin position="1"/>
        <end position="23"/>
    </location>
</feature>
<sequence length="23" mass="2356">MACSPRAASGPSPLRHVLPHEAA</sequence>
<evidence type="ECO:0000313" key="2">
    <source>
        <dbReference type="EMBL" id="JAD41930.1"/>
    </source>
</evidence>
<dbReference type="EMBL" id="GBRH01255965">
    <property type="protein sequence ID" value="JAD41930.1"/>
    <property type="molecule type" value="Transcribed_RNA"/>
</dbReference>